<organism evidence="1 2">
    <name type="scientific">Aaosphaeria arxii CBS 175.79</name>
    <dbReference type="NCBI Taxonomy" id="1450172"/>
    <lineage>
        <taxon>Eukaryota</taxon>
        <taxon>Fungi</taxon>
        <taxon>Dikarya</taxon>
        <taxon>Ascomycota</taxon>
        <taxon>Pezizomycotina</taxon>
        <taxon>Dothideomycetes</taxon>
        <taxon>Pleosporomycetidae</taxon>
        <taxon>Pleosporales</taxon>
        <taxon>Pleosporales incertae sedis</taxon>
        <taxon>Aaosphaeria</taxon>
    </lineage>
</organism>
<dbReference type="RefSeq" id="XP_033379631.1">
    <property type="nucleotide sequence ID" value="XM_033522669.1"/>
</dbReference>
<dbReference type="AlphaFoldDB" id="A0A6A5XE30"/>
<accession>A0A6A5XE30</accession>
<reference evidence="1" key="1">
    <citation type="journal article" date="2020" name="Stud. Mycol.">
        <title>101 Dothideomycetes genomes: a test case for predicting lifestyles and emergence of pathogens.</title>
        <authorList>
            <person name="Haridas S."/>
            <person name="Albert R."/>
            <person name="Binder M."/>
            <person name="Bloem J."/>
            <person name="Labutti K."/>
            <person name="Salamov A."/>
            <person name="Andreopoulos B."/>
            <person name="Baker S."/>
            <person name="Barry K."/>
            <person name="Bills G."/>
            <person name="Bluhm B."/>
            <person name="Cannon C."/>
            <person name="Castanera R."/>
            <person name="Culley D."/>
            <person name="Daum C."/>
            <person name="Ezra D."/>
            <person name="Gonzalez J."/>
            <person name="Henrissat B."/>
            <person name="Kuo A."/>
            <person name="Liang C."/>
            <person name="Lipzen A."/>
            <person name="Lutzoni F."/>
            <person name="Magnuson J."/>
            <person name="Mondo S."/>
            <person name="Nolan M."/>
            <person name="Ohm R."/>
            <person name="Pangilinan J."/>
            <person name="Park H.-J."/>
            <person name="Ramirez L."/>
            <person name="Alfaro M."/>
            <person name="Sun H."/>
            <person name="Tritt A."/>
            <person name="Yoshinaga Y."/>
            <person name="Zwiers L.-H."/>
            <person name="Turgeon B."/>
            <person name="Goodwin S."/>
            <person name="Spatafora J."/>
            <person name="Crous P."/>
            <person name="Grigoriev I."/>
        </authorList>
    </citation>
    <scope>NUCLEOTIDE SEQUENCE</scope>
    <source>
        <strain evidence="1">CBS 175.79</strain>
    </source>
</reference>
<evidence type="ECO:0000313" key="2">
    <source>
        <dbReference type="Proteomes" id="UP000799778"/>
    </source>
</evidence>
<sequence length="147" mass="16558">MSWLSSIAVVQWPGVGWLHDRNHSMHVLYICRRYVCMYAVLRTYSSRHTGTTIHYIRRGAPPILGYSPDYTIGEGPPQMPRMVPGLFPTGYRRSKNVARFSSMYAHLLAHTDVSPYPTCLRALPCPALPCPALLDATYDFVKADASQ</sequence>
<dbReference type="Proteomes" id="UP000799778">
    <property type="component" value="Unassembled WGS sequence"/>
</dbReference>
<evidence type="ECO:0000313" key="1">
    <source>
        <dbReference type="EMBL" id="KAF2011292.1"/>
    </source>
</evidence>
<keyword evidence="2" id="KW-1185">Reference proteome</keyword>
<name>A0A6A5XE30_9PLEO</name>
<dbReference type="GeneID" id="54280066"/>
<gene>
    <name evidence="1" type="ORF">BU24DRAFT_278031</name>
</gene>
<proteinExistence type="predicted"/>
<dbReference type="EMBL" id="ML978074">
    <property type="protein sequence ID" value="KAF2011292.1"/>
    <property type="molecule type" value="Genomic_DNA"/>
</dbReference>
<protein>
    <submittedName>
        <fullName evidence="1">Uncharacterized protein</fullName>
    </submittedName>
</protein>